<dbReference type="AlphaFoldDB" id="A0A7J6KV87"/>
<comment type="caution">
    <text evidence="1">The sequence shown here is derived from an EMBL/GenBank/DDBJ whole genome shotgun (WGS) entry which is preliminary data.</text>
</comment>
<evidence type="ECO:0000313" key="2">
    <source>
        <dbReference type="Proteomes" id="UP000591131"/>
    </source>
</evidence>
<organism evidence="1 2">
    <name type="scientific">Perkinsus chesapeaki</name>
    <name type="common">Clam parasite</name>
    <name type="synonym">Perkinsus andrewsi</name>
    <dbReference type="NCBI Taxonomy" id="330153"/>
    <lineage>
        <taxon>Eukaryota</taxon>
        <taxon>Sar</taxon>
        <taxon>Alveolata</taxon>
        <taxon>Perkinsozoa</taxon>
        <taxon>Perkinsea</taxon>
        <taxon>Perkinsida</taxon>
        <taxon>Perkinsidae</taxon>
        <taxon>Perkinsus</taxon>
    </lineage>
</organism>
<keyword evidence="2" id="KW-1185">Reference proteome</keyword>
<name>A0A7J6KV87_PERCH</name>
<dbReference type="EMBL" id="JAAPAO010001246">
    <property type="protein sequence ID" value="KAF4650491.1"/>
    <property type="molecule type" value="Genomic_DNA"/>
</dbReference>
<dbReference type="Proteomes" id="UP000591131">
    <property type="component" value="Unassembled WGS sequence"/>
</dbReference>
<sequence length="122" mass="14420">MENRTLLAAVEGLEELLREAYGDITRTEETLKSTVYQVEEITEVSKGMMADAKEDLNRIQERMLEGFDGDVKRLCDEHDAHHADRWKNYENEMTLQIEGMDMVLRRLEGRMRRVMEELDREI</sequence>
<protein>
    <submittedName>
        <fullName evidence="1">Uncharacterized protein</fullName>
    </submittedName>
</protein>
<proteinExistence type="predicted"/>
<accession>A0A7J6KV87</accession>
<reference evidence="1 2" key="1">
    <citation type="submission" date="2020-04" db="EMBL/GenBank/DDBJ databases">
        <title>Perkinsus chesapeaki whole genome sequence.</title>
        <authorList>
            <person name="Bogema D.R."/>
        </authorList>
    </citation>
    <scope>NUCLEOTIDE SEQUENCE [LARGE SCALE GENOMIC DNA]</scope>
    <source>
        <strain evidence="1">ATCC PRA-425</strain>
    </source>
</reference>
<evidence type="ECO:0000313" key="1">
    <source>
        <dbReference type="EMBL" id="KAF4650491.1"/>
    </source>
</evidence>
<gene>
    <name evidence="1" type="ORF">FOL47_001108</name>
</gene>